<dbReference type="AlphaFoldDB" id="A0A125NTQ1"/>
<organism evidence="3 4">
    <name type="scientific">Hyphomicrobium sulfonivorans</name>
    <dbReference type="NCBI Taxonomy" id="121290"/>
    <lineage>
        <taxon>Bacteria</taxon>
        <taxon>Pseudomonadati</taxon>
        <taxon>Pseudomonadota</taxon>
        <taxon>Alphaproteobacteria</taxon>
        <taxon>Hyphomicrobiales</taxon>
        <taxon>Hyphomicrobiaceae</taxon>
        <taxon>Hyphomicrobium</taxon>
    </lineage>
</organism>
<dbReference type="PATRIC" id="fig|121290.4.peg.1805"/>
<accession>A0A125NTQ1</accession>
<gene>
    <name evidence="3" type="ORF">APY04_3444</name>
</gene>
<dbReference type="InterPro" id="IPR019223">
    <property type="entry name" value="DUF2147"/>
</dbReference>
<sequence length="139" mass="14928">MKLAKVAIAVAAFATTFGLAAHAQNDRAPLGVWIDHTGRGAVKISECGKALCGKVVWVADQANSKGCGLDIIGDVKPMSDGTFDEGWIYDPDNDAKFDVELQPLRDGTMKVIGYKGIKFFSRSFIWKPAPADLPLCVAE</sequence>
<dbReference type="PANTHER" id="PTHR36919:SF2">
    <property type="entry name" value="BLL6627 PROTEIN"/>
    <property type="match status" value="1"/>
</dbReference>
<comment type="caution">
    <text evidence="3">The sequence shown here is derived from an EMBL/GenBank/DDBJ whole genome shotgun (WGS) entry which is preliminary data.</text>
</comment>
<evidence type="ECO:0000259" key="2">
    <source>
        <dbReference type="Pfam" id="PF09917"/>
    </source>
</evidence>
<feature type="chain" id="PRO_5007178190" description="DUF2147 domain-containing protein" evidence="1">
    <location>
        <begin position="24"/>
        <end position="139"/>
    </location>
</feature>
<dbReference type="Proteomes" id="UP000059074">
    <property type="component" value="Unassembled WGS sequence"/>
</dbReference>
<reference evidence="3 4" key="1">
    <citation type="submission" date="2015-10" db="EMBL/GenBank/DDBJ databases">
        <title>Transcriptomic analysis of a linuron degrading triple-species bacterial consortium.</title>
        <authorList>
            <person name="Albers P."/>
        </authorList>
    </citation>
    <scope>NUCLEOTIDE SEQUENCE [LARGE SCALE GENOMIC DNA]</scope>
    <source>
        <strain evidence="3 4">WDL6</strain>
    </source>
</reference>
<dbReference type="PANTHER" id="PTHR36919">
    <property type="entry name" value="BLR1215 PROTEIN"/>
    <property type="match status" value="1"/>
</dbReference>
<evidence type="ECO:0000313" key="3">
    <source>
        <dbReference type="EMBL" id="KWT64180.1"/>
    </source>
</evidence>
<protein>
    <recommendedName>
        <fullName evidence="2">DUF2147 domain-containing protein</fullName>
    </recommendedName>
</protein>
<proteinExistence type="predicted"/>
<dbReference type="STRING" id="121290.APY04_3444"/>
<feature type="domain" description="DUF2147" evidence="2">
    <location>
        <begin position="31"/>
        <end position="127"/>
    </location>
</feature>
<keyword evidence="4" id="KW-1185">Reference proteome</keyword>
<evidence type="ECO:0000313" key="4">
    <source>
        <dbReference type="Proteomes" id="UP000059074"/>
    </source>
</evidence>
<feature type="signal peptide" evidence="1">
    <location>
        <begin position="1"/>
        <end position="23"/>
    </location>
</feature>
<keyword evidence="1" id="KW-0732">Signal</keyword>
<name>A0A125NTQ1_HYPSL</name>
<dbReference type="RefSeq" id="WP_173954419.1">
    <property type="nucleotide sequence ID" value="NZ_JAEFBX010000002.1"/>
</dbReference>
<evidence type="ECO:0000256" key="1">
    <source>
        <dbReference type="SAM" id="SignalP"/>
    </source>
</evidence>
<dbReference type="Pfam" id="PF09917">
    <property type="entry name" value="DUF2147"/>
    <property type="match status" value="1"/>
</dbReference>
<dbReference type="Gene3D" id="2.40.128.520">
    <property type="match status" value="1"/>
</dbReference>
<dbReference type="EMBL" id="LMTR01000094">
    <property type="protein sequence ID" value="KWT64180.1"/>
    <property type="molecule type" value="Genomic_DNA"/>
</dbReference>